<evidence type="ECO:0000256" key="12">
    <source>
        <dbReference type="ARBA" id="ARBA00066118"/>
    </source>
</evidence>
<evidence type="ECO:0000256" key="1">
    <source>
        <dbReference type="ARBA" id="ARBA00006485"/>
    </source>
</evidence>
<evidence type="ECO:0000256" key="2">
    <source>
        <dbReference type="ARBA" id="ARBA00012425"/>
    </source>
</evidence>
<dbReference type="GO" id="GO:0005737">
    <property type="term" value="C:cytoplasm"/>
    <property type="evidence" value="ECO:0007669"/>
    <property type="project" value="TreeGrafter"/>
</dbReference>
<dbReference type="InterPro" id="IPR017441">
    <property type="entry name" value="Protein_kinase_ATP_BS"/>
</dbReference>
<keyword evidence="7 14" id="KW-0067">ATP-binding</keyword>
<evidence type="ECO:0000256" key="4">
    <source>
        <dbReference type="ARBA" id="ARBA00022679"/>
    </source>
</evidence>
<protein>
    <recommendedName>
        <fullName evidence="13">Negative regulator of the PHO system</fullName>
        <ecNumber evidence="2">2.7.11.22</ecNumber>
    </recommendedName>
    <alternativeName>
        <fullName evidence="8">Serine/threonine-protein kinase PHO85</fullName>
    </alternativeName>
</protein>
<name>A0AAN7SXH9_9EURO</name>
<keyword evidence="5 14" id="KW-0547">Nucleotide-binding</keyword>
<dbReference type="Gene3D" id="3.30.200.20">
    <property type="entry name" value="Phosphorylase Kinase, domain 1"/>
    <property type="match status" value="1"/>
</dbReference>
<comment type="function">
    <text evidence="11">When phosphate concentrations are high it phosphorylates the PHO4 transcription factor thus establishing repression.</text>
</comment>
<feature type="compositionally biased region" description="Low complexity" evidence="16">
    <location>
        <begin position="44"/>
        <end position="80"/>
    </location>
</feature>
<evidence type="ECO:0000256" key="11">
    <source>
        <dbReference type="ARBA" id="ARBA00053974"/>
    </source>
</evidence>
<evidence type="ECO:0000256" key="16">
    <source>
        <dbReference type="SAM" id="MobiDB-lite"/>
    </source>
</evidence>
<dbReference type="RefSeq" id="XP_064755908.1">
    <property type="nucleotide sequence ID" value="XM_064896958.1"/>
</dbReference>
<gene>
    <name evidence="18" type="primary">PHO85</name>
    <name evidence="18" type="ORF">LTR05_006159</name>
</gene>
<dbReference type="SMART" id="SM00220">
    <property type="entry name" value="S_TKc"/>
    <property type="match status" value="1"/>
</dbReference>
<proteinExistence type="inferred from homology"/>
<evidence type="ECO:0000256" key="3">
    <source>
        <dbReference type="ARBA" id="ARBA00022527"/>
    </source>
</evidence>
<feature type="compositionally biased region" description="Polar residues" evidence="16">
    <location>
        <begin position="19"/>
        <end position="32"/>
    </location>
</feature>
<feature type="region of interest" description="Disordered" evidence="16">
    <location>
        <begin position="1"/>
        <end position="80"/>
    </location>
</feature>
<keyword evidence="19" id="KW-1185">Reference proteome</keyword>
<evidence type="ECO:0000313" key="19">
    <source>
        <dbReference type="Proteomes" id="UP001309876"/>
    </source>
</evidence>
<evidence type="ECO:0000259" key="17">
    <source>
        <dbReference type="PROSITE" id="PS50011"/>
    </source>
</evidence>
<dbReference type="InterPro" id="IPR011009">
    <property type="entry name" value="Kinase-like_dom_sf"/>
</dbReference>
<accession>A0AAN7SXH9</accession>
<comment type="subunit">
    <text evidence="12">Interacts with a number of cyclins.</text>
</comment>
<dbReference type="SUPFAM" id="SSF56112">
    <property type="entry name" value="Protein kinase-like (PK-like)"/>
    <property type="match status" value="1"/>
</dbReference>
<dbReference type="GeneID" id="90022275"/>
<dbReference type="FunFam" id="1.10.510.10:FF:000410">
    <property type="entry name" value="Probable PHO85-cyclin-dependent protein kinase"/>
    <property type="match status" value="1"/>
</dbReference>
<reference evidence="18 19" key="1">
    <citation type="submission" date="2023-08" db="EMBL/GenBank/DDBJ databases">
        <title>Black Yeasts Isolated from many extreme environments.</title>
        <authorList>
            <person name="Coleine C."/>
            <person name="Stajich J.E."/>
            <person name="Selbmann L."/>
        </authorList>
    </citation>
    <scope>NUCLEOTIDE SEQUENCE [LARGE SCALE GENOMIC DNA]</scope>
    <source>
        <strain evidence="18 19">CCFEE 5910</strain>
    </source>
</reference>
<dbReference type="InterPro" id="IPR008271">
    <property type="entry name" value="Ser/Thr_kinase_AS"/>
</dbReference>
<dbReference type="InterPro" id="IPR000719">
    <property type="entry name" value="Prot_kinase_dom"/>
</dbReference>
<comment type="catalytic activity">
    <reaction evidence="10">
        <text>L-seryl-[protein] + ATP = O-phospho-L-seryl-[protein] + ADP + H(+)</text>
        <dbReference type="Rhea" id="RHEA:17989"/>
        <dbReference type="Rhea" id="RHEA-COMP:9863"/>
        <dbReference type="Rhea" id="RHEA-COMP:11604"/>
        <dbReference type="ChEBI" id="CHEBI:15378"/>
        <dbReference type="ChEBI" id="CHEBI:29999"/>
        <dbReference type="ChEBI" id="CHEBI:30616"/>
        <dbReference type="ChEBI" id="CHEBI:83421"/>
        <dbReference type="ChEBI" id="CHEBI:456216"/>
        <dbReference type="EC" id="2.7.11.22"/>
    </reaction>
</comment>
<feature type="compositionally biased region" description="Low complexity" evidence="16">
    <location>
        <begin position="8"/>
        <end position="18"/>
    </location>
</feature>
<dbReference type="Gene3D" id="1.10.510.10">
    <property type="entry name" value="Transferase(Phosphotransferase) domain 1"/>
    <property type="match status" value="1"/>
</dbReference>
<keyword evidence="4" id="KW-0808">Transferase</keyword>
<evidence type="ECO:0000256" key="15">
    <source>
        <dbReference type="RuleBase" id="RU000304"/>
    </source>
</evidence>
<dbReference type="PROSITE" id="PS00108">
    <property type="entry name" value="PROTEIN_KINASE_ST"/>
    <property type="match status" value="1"/>
</dbReference>
<dbReference type="PANTHER" id="PTHR24056">
    <property type="entry name" value="CELL DIVISION PROTEIN KINASE"/>
    <property type="match status" value="1"/>
</dbReference>
<evidence type="ECO:0000256" key="14">
    <source>
        <dbReference type="PROSITE-ProRule" id="PRU10141"/>
    </source>
</evidence>
<evidence type="ECO:0000256" key="13">
    <source>
        <dbReference type="ARBA" id="ARBA00073154"/>
    </source>
</evidence>
<keyword evidence="6" id="KW-0418">Kinase</keyword>
<dbReference type="PROSITE" id="PS50011">
    <property type="entry name" value="PROTEIN_KINASE_DOM"/>
    <property type="match status" value="1"/>
</dbReference>
<dbReference type="FunFam" id="3.30.200.20:FF:000062">
    <property type="entry name" value="PHO system negative regulator"/>
    <property type="match status" value="1"/>
</dbReference>
<dbReference type="PANTHER" id="PTHR24056:SF46">
    <property type="entry name" value="CYCLIN-DEPENDENT KINASE 5"/>
    <property type="match status" value="1"/>
</dbReference>
<comment type="caution">
    <text evidence="18">The sequence shown here is derived from an EMBL/GenBank/DDBJ whole genome shotgun (WGS) entry which is preliminary data.</text>
</comment>
<comment type="catalytic activity">
    <reaction evidence="9">
        <text>L-threonyl-[protein] + ATP = O-phospho-L-threonyl-[protein] + ADP + H(+)</text>
        <dbReference type="Rhea" id="RHEA:46608"/>
        <dbReference type="Rhea" id="RHEA-COMP:11060"/>
        <dbReference type="Rhea" id="RHEA-COMP:11605"/>
        <dbReference type="ChEBI" id="CHEBI:15378"/>
        <dbReference type="ChEBI" id="CHEBI:30013"/>
        <dbReference type="ChEBI" id="CHEBI:30616"/>
        <dbReference type="ChEBI" id="CHEBI:61977"/>
        <dbReference type="ChEBI" id="CHEBI:456216"/>
        <dbReference type="EC" id="2.7.11.22"/>
    </reaction>
</comment>
<dbReference type="CDD" id="cd07836">
    <property type="entry name" value="STKc_Pho85"/>
    <property type="match status" value="1"/>
</dbReference>
<dbReference type="GO" id="GO:0005634">
    <property type="term" value="C:nucleus"/>
    <property type="evidence" value="ECO:0007669"/>
    <property type="project" value="TreeGrafter"/>
</dbReference>
<dbReference type="EC" id="2.7.11.22" evidence="2"/>
<dbReference type="EMBL" id="JAVRRJ010000006">
    <property type="protein sequence ID" value="KAK5083655.1"/>
    <property type="molecule type" value="Genomic_DNA"/>
</dbReference>
<evidence type="ECO:0000256" key="8">
    <source>
        <dbReference type="ARBA" id="ARBA00041795"/>
    </source>
</evidence>
<evidence type="ECO:0000256" key="10">
    <source>
        <dbReference type="ARBA" id="ARBA00048367"/>
    </source>
</evidence>
<keyword evidence="3 15" id="KW-0723">Serine/threonine-protein kinase</keyword>
<dbReference type="GO" id="GO:0004693">
    <property type="term" value="F:cyclin-dependent protein serine/threonine kinase activity"/>
    <property type="evidence" value="ECO:0007669"/>
    <property type="project" value="UniProtKB-EC"/>
</dbReference>
<evidence type="ECO:0000256" key="9">
    <source>
        <dbReference type="ARBA" id="ARBA00047811"/>
    </source>
</evidence>
<evidence type="ECO:0000256" key="6">
    <source>
        <dbReference type="ARBA" id="ARBA00022777"/>
    </source>
</evidence>
<organism evidence="18 19">
    <name type="scientific">Lithohypha guttulata</name>
    <dbReference type="NCBI Taxonomy" id="1690604"/>
    <lineage>
        <taxon>Eukaryota</taxon>
        <taxon>Fungi</taxon>
        <taxon>Dikarya</taxon>
        <taxon>Ascomycota</taxon>
        <taxon>Pezizomycotina</taxon>
        <taxon>Eurotiomycetes</taxon>
        <taxon>Chaetothyriomycetidae</taxon>
        <taxon>Chaetothyriales</taxon>
        <taxon>Trichomeriaceae</taxon>
        <taxon>Lithohypha</taxon>
    </lineage>
</organism>
<evidence type="ECO:0000313" key="18">
    <source>
        <dbReference type="EMBL" id="KAK5083655.1"/>
    </source>
</evidence>
<dbReference type="GO" id="GO:0005524">
    <property type="term" value="F:ATP binding"/>
    <property type="evidence" value="ECO:0007669"/>
    <property type="project" value="UniProtKB-UniRule"/>
</dbReference>
<dbReference type="PROSITE" id="PS00107">
    <property type="entry name" value="PROTEIN_KINASE_ATP"/>
    <property type="match status" value="1"/>
</dbReference>
<sequence>MSSHTRHTSTSSLPHRTSNSSSTPSAIPTNPTVAEVPEPDETGSRSPAAANTPAAAASQSQPRSRSQSQSQSAQTFSASAETAIRYQPQGRSRQEQESSIHDVVRRIVKPGSILFQHQPPPLVTQQRSERLQQTVQQPVSNMDRRHPSSFQQLEKLGEGTYATVYKGRNRQTGELVALKEIHLDSEEGTPSTAIREISLMKELKHENIVTLHDVIHTENKLMLVFEYMDKDLKKYMDARGDRGSLDSPTIKRFMQDLLRGTAFCHENRVLHRDLKPQNLLINTKGQLKLADFGLARAFGIPVNTFSNEVVTLWYRAPDVLLGSRTYNTSIDIWSAGCIMAEMYTGRPLFPGTTNEDQLQKIFRLMGTPSERTWPGISQLPEYKGNFPSYATQSLHILLPQVDNLGLDLISKLLQLRPENRISAQEALRHPWFNDLPPMQGQVRDQVGQQIQQQANMGMGGMSTGAYGTQPGMVPGGRY</sequence>
<evidence type="ECO:0000256" key="5">
    <source>
        <dbReference type="ARBA" id="ARBA00022741"/>
    </source>
</evidence>
<feature type="domain" description="Protein kinase" evidence="17">
    <location>
        <begin position="150"/>
        <end position="432"/>
    </location>
</feature>
<feature type="binding site" evidence="14">
    <location>
        <position position="179"/>
    </location>
    <ligand>
        <name>ATP</name>
        <dbReference type="ChEBI" id="CHEBI:30616"/>
    </ligand>
</feature>
<dbReference type="Pfam" id="PF00069">
    <property type="entry name" value="Pkinase"/>
    <property type="match status" value="1"/>
</dbReference>
<evidence type="ECO:0000256" key="7">
    <source>
        <dbReference type="ARBA" id="ARBA00022840"/>
    </source>
</evidence>
<dbReference type="InterPro" id="IPR050108">
    <property type="entry name" value="CDK"/>
</dbReference>
<comment type="similarity">
    <text evidence="1">Belongs to the protein kinase superfamily. CMGC Ser/Thr protein kinase family. CDC2/CDKX subfamily.</text>
</comment>
<dbReference type="AlphaFoldDB" id="A0AAN7SXH9"/>
<dbReference type="Proteomes" id="UP001309876">
    <property type="component" value="Unassembled WGS sequence"/>
</dbReference>